<dbReference type="PROSITE" id="PS00018">
    <property type="entry name" value="EF_HAND_1"/>
    <property type="match status" value="4"/>
</dbReference>
<sequence>LLERSRRRFRAADEDGDGRLEPPELDAFLHPEDFPRLQDLVVQETIEDLDRDGDGFIQVDEYIADLFEGPPGSPEPPEIQREREQFLQLRDRDRDGRLGPPEVKLWLSPPSPDWAGVEAEHLIHHTDLDQDGALSREEILARWELFVGSRATDYGQDLHRGHDEL</sequence>
<dbReference type="PROSITE" id="PS50222">
    <property type="entry name" value="EF_HAND_2"/>
    <property type="match status" value="2"/>
</dbReference>
<keyword evidence="2" id="KW-0479">Metal-binding</keyword>
<reference evidence="6" key="2">
    <citation type="submission" date="2025-09" db="UniProtKB">
        <authorList>
            <consortium name="Ensembl"/>
        </authorList>
    </citation>
    <scope>IDENTIFICATION</scope>
</reference>
<dbReference type="PANTHER" id="PTHR10827">
    <property type="entry name" value="RETICULOCALBIN"/>
    <property type="match status" value="1"/>
</dbReference>
<dbReference type="InterPro" id="IPR002048">
    <property type="entry name" value="EF_hand_dom"/>
</dbReference>
<dbReference type="GeneTree" id="ENSGT01010000222360"/>
<dbReference type="InterPro" id="IPR018247">
    <property type="entry name" value="EF_Hand_1_Ca_BS"/>
</dbReference>
<accession>A0A8C9MVX7</accession>
<organism evidence="6 7">
    <name type="scientific">Serinus canaria</name>
    <name type="common">Island canary</name>
    <name type="synonym">Fringilla canaria</name>
    <dbReference type="NCBI Taxonomy" id="9135"/>
    <lineage>
        <taxon>Eukaryota</taxon>
        <taxon>Metazoa</taxon>
        <taxon>Chordata</taxon>
        <taxon>Craniata</taxon>
        <taxon>Vertebrata</taxon>
        <taxon>Euteleostomi</taxon>
        <taxon>Archelosauria</taxon>
        <taxon>Archosauria</taxon>
        <taxon>Dinosauria</taxon>
        <taxon>Saurischia</taxon>
        <taxon>Theropoda</taxon>
        <taxon>Coelurosauria</taxon>
        <taxon>Aves</taxon>
        <taxon>Neognathae</taxon>
        <taxon>Neoaves</taxon>
        <taxon>Telluraves</taxon>
        <taxon>Australaves</taxon>
        <taxon>Passeriformes</taxon>
        <taxon>Passeroidea</taxon>
        <taxon>Fringillidae</taxon>
        <taxon>Carduelinae</taxon>
        <taxon>Serinus</taxon>
    </lineage>
</organism>
<dbReference type="GO" id="GO:0005783">
    <property type="term" value="C:endoplasmic reticulum"/>
    <property type="evidence" value="ECO:0007669"/>
    <property type="project" value="TreeGrafter"/>
</dbReference>
<evidence type="ECO:0000256" key="1">
    <source>
        <dbReference type="ARBA" id="ARBA00006431"/>
    </source>
</evidence>
<keyword evidence="3" id="KW-0106">Calcium</keyword>
<dbReference type="AlphaFoldDB" id="A0A8C9MVX7"/>
<feature type="domain" description="EF-hand" evidence="5">
    <location>
        <begin position="1"/>
        <end position="35"/>
    </location>
</feature>
<feature type="domain" description="EF-hand" evidence="5">
    <location>
        <begin position="37"/>
        <end position="72"/>
    </location>
</feature>
<evidence type="ECO:0000313" key="7">
    <source>
        <dbReference type="Proteomes" id="UP000694409"/>
    </source>
</evidence>
<name>A0A8C9MVX7_SERCA</name>
<reference evidence="6" key="1">
    <citation type="submission" date="2025-08" db="UniProtKB">
        <authorList>
            <consortium name="Ensembl"/>
        </authorList>
    </citation>
    <scope>IDENTIFICATION</scope>
</reference>
<proteinExistence type="inferred from homology"/>
<dbReference type="SUPFAM" id="SSF47473">
    <property type="entry name" value="EF-hand"/>
    <property type="match status" value="1"/>
</dbReference>
<dbReference type="InterPro" id="IPR011992">
    <property type="entry name" value="EF-hand-dom_pair"/>
</dbReference>
<evidence type="ECO:0000256" key="2">
    <source>
        <dbReference type="ARBA" id="ARBA00022723"/>
    </source>
</evidence>
<keyword evidence="7" id="KW-1185">Reference proteome</keyword>
<dbReference type="Gene3D" id="1.10.238.10">
    <property type="entry name" value="EF-hand"/>
    <property type="match status" value="2"/>
</dbReference>
<evidence type="ECO:0000313" key="6">
    <source>
        <dbReference type="Ensembl" id="ENSSCAP00000009013.1"/>
    </source>
</evidence>
<feature type="region of interest" description="Disordered" evidence="4">
    <location>
        <begin position="1"/>
        <end position="25"/>
    </location>
</feature>
<dbReference type="OMA" id="ASEVGHW"/>
<protein>
    <recommendedName>
        <fullName evidence="5">EF-hand domain-containing protein</fullName>
    </recommendedName>
</protein>
<evidence type="ECO:0000259" key="5">
    <source>
        <dbReference type="PROSITE" id="PS50222"/>
    </source>
</evidence>
<dbReference type="Ensembl" id="ENSSCAT00000010154.1">
    <property type="protein sequence ID" value="ENSSCAP00000009013.1"/>
    <property type="gene ID" value="ENSSCAG00000006864.1"/>
</dbReference>
<dbReference type="PANTHER" id="PTHR10827:SF52">
    <property type="entry name" value="IP16409P"/>
    <property type="match status" value="1"/>
</dbReference>
<evidence type="ECO:0000256" key="4">
    <source>
        <dbReference type="SAM" id="MobiDB-lite"/>
    </source>
</evidence>
<comment type="similarity">
    <text evidence="1">Belongs to the CREC family.</text>
</comment>
<dbReference type="Proteomes" id="UP000694409">
    <property type="component" value="Unassembled WGS sequence"/>
</dbReference>
<evidence type="ECO:0000256" key="3">
    <source>
        <dbReference type="ARBA" id="ARBA00022837"/>
    </source>
</evidence>
<dbReference type="Pfam" id="PF13499">
    <property type="entry name" value="EF-hand_7"/>
    <property type="match status" value="1"/>
</dbReference>
<dbReference type="GO" id="GO:0005509">
    <property type="term" value="F:calcium ion binding"/>
    <property type="evidence" value="ECO:0007669"/>
    <property type="project" value="InterPro"/>
</dbReference>
<dbReference type="SMART" id="SM00054">
    <property type="entry name" value="EFh"/>
    <property type="match status" value="3"/>
</dbReference>